<proteinExistence type="predicted"/>
<organism evidence="1 2">
    <name type="scientific">Dryococelus australis</name>
    <dbReference type="NCBI Taxonomy" id="614101"/>
    <lineage>
        <taxon>Eukaryota</taxon>
        <taxon>Metazoa</taxon>
        <taxon>Ecdysozoa</taxon>
        <taxon>Arthropoda</taxon>
        <taxon>Hexapoda</taxon>
        <taxon>Insecta</taxon>
        <taxon>Pterygota</taxon>
        <taxon>Neoptera</taxon>
        <taxon>Polyneoptera</taxon>
        <taxon>Phasmatodea</taxon>
        <taxon>Verophasmatodea</taxon>
        <taxon>Anareolatae</taxon>
        <taxon>Phasmatidae</taxon>
        <taxon>Eurycanthinae</taxon>
        <taxon>Dryococelus</taxon>
    </lineage>
</organism>
<evidence type="ECO:0008006" key="3">
    <source>
        <dbReference type="Google" id="ProtNLM"/>
    </source>
</evidence>
<name>A0ABQ9ICP3_9NEOP</name>
<reference evidence="1 2" key="1">
    <citation type="submission" date="2023-02" db="EMBL/GenBank/DDBJ databases">
        <title>LHISI_Scaffold_Assembly.</title>
        <authorList>
            <person name="Stuart O.P."/>
            <person name="Cleave R."/>
            <person name="Magrath M.J.L."/>
            <person name="Mikheyev A.S."/>
        </authorList>
    </citation>
    <scope>NUCLEOTIDE SEQUENCE [LARGE SCALE GENOMIC DNA]</scope>
    <source>
        <strain evidence="1">Daus_M_001</strain>
        <tissue evidence="1">Leg muscle</tissue>
    </source>
</reference>
<evidence type="ECO:0000313" key="2">
    <source>
        <dbReference type="Proteomes" id="UP001159363"/>
    </source>
</evidence>
<comment type="caution">
    <text evidence="1">The sequence shown here is derived from an EMBL/GenBank/DDBJ whole genome shotgun (WGS) entry which is preliminary data.</text>
</comment>
<dbReference type="EMBL" id="JARBHB010000002">
    <property type="protein sequence ID" value="KAJ8894453.1"/>
    <property type="molecule type" value="Genomic_DNA"/>
</dbReference>
<dbReference type="Proteomes" id="UP001159363">
    <property type="component" value="Chromosome 2"/>
</dbReference>
<sequence>MVASVVRQIVQSPFGGVPDIWLDWRVNSTIWTEVSVISVGRDQVHLTQQGMRILGDLLGKEVAGCMERVRAEQQLLK</sequence>
<keyword evidence="2" id="KW-1185">Reference proteome</keyword>
<gene>
    <name evidence="1" type="ORF">PR048_007107</name>
</gene>
<accession>A0ABQ9ICP3</accession>
<protein>
    <recommendedName>
        <fullName evidence="3">SGNH hydrolase-type esterase domain-containing protein</fullName>
    </recommendedName>
</protein>
<evidence type="ECO:0000313" key="1">
    <source>
        <dbReference type="EMBL" id="KAJ8894453.1"/>
    </source>
</evidence>